<dbReference type="Pfam" id="PF00296">
    <property type="entry name" value="Bac_luciferase"/>
    <property type="match status" value="1"/>
</dbReference>
<dbReference type="SUPFAM" id="SSF51679">
    <property type="entry name" value="Bacterial luciferase-like"/>
    <property type="match status" value="1"/>
</dbReference>
<evidence type="ECO:0000259" key="5">
    <source>
        <dbReference type="Pfam" id="PF00296"/>
    </source>
</evidence>
<dbReference type="AlphaFoldDB" id="A0A9X2E592"/>
<dbReference type="PANTHER" id="PTHR42847:SF4">
    <property type="entry name" value="ALKANESULFONATE MONOOXYGENASE-RELATED"/>
    <property type="match status" value="1"/>
</dbReference>
<accession>A0A9X2E592</accession>
<dbReference type="PANTHER" id="PTHR42847">
    <property type="entry name" value="ALKANESULFONATE MONOOXYGENASE"/>
    <property type="match status" value="1"/>
</dbReference>
<evidence type="ECO:0000256" key="2">
    <source>
        <dbReference type="ARBA" id="ARBA00022643"/>
    </source>
</evidence>
<evidence type="ECO:0000313" key="7">
    <source>
        <dbReference type="Proteomes" id="UP001139157"/>
    </source>
</evidence>
<organism evidence="6 7">
    <name type="scientific">Nocardia pulmonis</name>
    <dbReference type="NCBI Taxonomy" id="2951408"/>
    <lineage>
        <taxon>Bacteria</taxon>
        <taxon>Bacillati</taxon>
        <taxon>Actinomycetota</taxon>
        <taxon>Actinomycetes</taxon>
        <taxon>Mycobacteriales</taxon>
        <taxon>Nocardiaceae</taxon>
        <taxon>Nocardia</taxon>
    </lineage>
</organism>
<keyword evidence="2" id="KW-0288">FMN</keyword>
<keyword evidence="1" id="KW-0285">Flavoprotein</keyword>
<dbReference type="InterPro" id="IPR011251">
    <property type="entry name" value="Luciferase-like_dom"/>
</dbReference>
<evidence type="ECO:0000313" key="6">
    <source>
        <dbReference type="EMBL" id="MCM6774049.1"/>
    </source>
</evidence>
<dbReference type="InterPro" id="IPR019923">
    <property type="entry name" value="Lucif-like_OxRdtase_MSMEG_2516"/>
</dbReference>
<protein>
    <submittedName>
        <fullName evidence="6">TIGR03621 family F420-dependent LLM class oxidoreductase</fullName>
    </submittedName>
</protein>
<evidence type="ECO:0000256" key="4">
    <source>
        <dbReference type="ARBA" id="ARBA00023033"/>
    </source>
</evidence>
<dbReference type="Proteomes" id="UP001139157">
    <property type="component" value="Unassembled WGS sequence"/>
</dbReference>
<proteinExistence type="predicted"/>
<dbReference type="NCBIfam" id="TIGR03621">
    <property type="entry name" value="F420_MSMEG_2516"/>
    <property type="match status" value="1"/>
</dbReference>
<comment type="caution">
    <text evidence="6">The sequence shown here is derived from an EMBL/GenBank/DDBJ whole genome shotgun (WGS) entry which is preliminary data.</text>
</comment>
<dbReference type="GO" id="GO:0046306">
    <property type="term" value="P:alkanesulfonate catabolic process"/>
    <property type="evidence" value="ECO:0007669"/>
    <property type="project" value="TreeGrafter"/>
</dbReference>
<sequence length="285" mass="31212">MREFRFGVSMRASDSRGEWQQAARLVEDLGFDTLLVPDHLGMVAPFPALMSAAEVTSRVRLGTFVLNAAFHRPALLARDVAAVDQLSDGRFELGLGAGYARDEFEAAGLSFPSAGERISHLEQTIVEVRRLLADPSHRPRPARPDVPIAVAGQGDRLLSMGARLADTVGLAGVVPGEDPTVRGTLPERIALLRRAAGERIAELEINMMVLAVHITGSGAPNLAFPRFFYPDYSDEQLLTIPNVLHGSEDEIADTLRHFRAEYGITYFTLTSHDMHAFAKVMARLR</sequence>
<keyword evidence="4" id="KW-0503">Monooxygenase</keyword>
<reference evidence="6" key="1">
    <citation type="submission" date="2022-06" db="EMBL/GenBank/DDBJ databases">
        <title>Novel species in genus nocardia.</title>
        <authorList>
            <person name="Li F."/>
        </authorList>
    </citation>
    <scope>NUCLEOTIDE SEQUENCE</scope>
    <source>
        <strain evidence="6">CDC141</strain>
    </source>
</reference>
<dbReference type="InterPro" id="IPR036661">
    <property type="entry name" value="Luciferase-like_sf"/>
</dbReference>
<dbReference type="GO" id="GO:0008726">
    <property type="term" value="F:alkanesulfonate monooxygenase activity"/>
    <property type="evidence" value="ECO:0007669"/>
    <property type="project" value="TreeGrafter"/>
</dbReference>
<keyword evidence="7" id="KW-1185">Reference proteome</keyword>
<dbReference type="Gene3D" id="3.20.20.30">
    <property type="entry name" value="Luciferase-like domain"/>
    <property type="match status" value="1"/>
</dbReference>
<gene>
    <name evidence="6" type="ORF">NDR86_11245</name>
</gene>
<evidence type="ECO:0000256" key="3">
    <source>
        <dbReference type="ARBA" id="ARBA00023002"/>
    </source>
</evidence>
<dbReference type="RefSeq" id="WP_251911295.1">
    <property type="nucleotide sequence ID" value="NZ_JAMRXG010000004.1"/>
</dbReference>
<name>A0A9X2E592_9NOCA</name>
<dbReference type="InterPro" id="IPR050172">
    <property type="entry name" value="SsuD_RutA_monooxygenase"/>
</dbReference>
<feature type="domain" description="Luciferase-like" evidence="5">
    <location>
        <begin position="15"/>
        <end position="203"/>
    </location>
</feature>
<evidence type="ECO:0000256" key="1">
    <source>
        <dbReference type="ARBA" id="ARBA00022630"/>
    </source>
</evidence>
<keyword evidence="3" id="KW-0560">Oxidoreductase</keyword>
<dbReference type="EMBL" id="JAMRXG010000004">
    <property type="protein sequence ID" value="MCM6774049.1"/>
    <property type="molecule type" value="Genomic_DNA"/>
</dbReference>